<feature type="transmembrane region" description="Helical" evidence="2">
    <location>
        <begin position="128"/>
        <end position="150"/>
    </location>
</feature>
<dbReference type="STRING" id="139420.A0A371CPG2"/>
<evidence type="ECO:0000256" key="1">
    <source>
        <dbReference type="SAM" id="MobiDB-lite"/>
    </source>
</evidence>
<sequence>MATTPDILPANAHLVGLWLQIFFSGAYFVYFPKCVVILRRKVQDGLSIWLPLVCGLFFALTVTGLVVELDRGYDAFSIHPPALPNPSHFFANAASTGSLIKNTINVVLAIISDAVIVYRTFIVWNCNYFAIILPILVLFADAGMGVWSVYTLSQTKTGDVLILAAVTVRVRYFFILTFALNLLCACLICFRLWHFGFNQRHGYSASPLSRVMSVVVESAGFYCAYLFILIVTNIVGSNVFFIFLDPSPPIVAIVFTMLIVRAHAPRENTSTPLPSSFQLSRTRASSRPGVQTSSIGVEINLERVVHSDLGSPRTYVHSDHPYGRGDKEVDDDKEVHAEAY</sequence>
<dbReference type="AlphaFoldDB" id="A0A371CPG2"/>
<protein>
    <submittedName>
        <fullName evidence="3">Uncharacterized protein</fullName>
    </submittedName>
</protein>
<feature type="transmembrane region" description="Helical" evidence="2">
    <location>
        <begin position="170"/>
        <end position="193"/>
    </location>
</feature>
<dbReference type="Proteomes" id="UP000256964">
    <property type="component" value="Unassembled WGS sequence"/>
</dbReference>
<keyword evidence="4" id="KW-1185">Reference proteome</keyword>
<keyword evidence="2" id="KW-0812">Transmembrane</keyword>
<feature type="transmembrane region" description="Helical" evidence="2">
    <location>
        <begin position="48"/>
        <end position="67"/>
    </location>
</feature>
<feature type="transmembrane region" description="Helical" evidence="2">
    <location>
        <begin position="240"/>
        <end position="260"/>
    </location>
</feature>
<keyword evidence="2" id="KW-0472">Membrane</keyword>
<evidence type="ECO:0000313" key="4">
    <source>
        <dbReference type="Proteomes" id="UP000256964"/>
    </source>
</evidence>
<feature type="compositionally biased region" description="Basic and acidic residues" evidence="1">
    <location>
        <begin position="316"/>
        <end position="327"/>
    </location>
</feature>
<keyword evidence="2" id="KW-1133">Transmembrane helix</keyword>
<organism evidence="3 4">
    <name type="scientific">Lentinus brumalis</name>
    <dbReference type="NCBI Taxonomy" id="2498619"/>
    <lineage>
        <taxon>Eukaryota</taxon>
        <taxon>Fungi</taxon>
        <taxon>Dikarya</taxon>
        <taxon>Basidiomycota</taxon>
        <taxon>Agaricomycotina</taxon>
        <taxon>Agaricomycetes</taxon>
        <taxon>Polyporales</taxon>
        <taxon>Polyporaceae</taxon>
        <taxon>Lentinus</taxon>
    </lineage>
</organism>
<feature type="transmembrane region" description="Helical" evidence="2">
    <location>
        <begin position="15"/>
        <end position="36"/>
    </location>
</feature>
<evidence type="ECO:0000313" key="3">
    <source>
        <dbReference type="EMBL" id="RDX42179.1"/>
    </source>
</evidence>
<gene>
    <name evidence="3" type="ORF">OH76DRAFT_1411411</name>
</gene>
<dbReference type="EMBL" id="KZ857491">
    <property type="protein sequence ID" value="RDX42179.1"/>
    <property type="molecule type" value="Genomic_DNA"/>
</dbReference>
<feature type="transmembrane region" description="Helical" evidence="2">
    <location>
        <begin position="214"/>
        <end position="234"/>
    </location>
</feature>
<feature type="region of interest" description="Disordered" evidence="1">
    <location>
        <begin position="310"/>
        <end position="340"/>
    </location>
</feature>
<dbReference type="OrthoDB" id="2753342at2759"/>
<evidence type="ECO:0000256" key="2">
    <source>
        <dbReference type="SAM" id="Phobius"/>
    </source>
</evidence>
<proteinExistence type="predicted"/>
<name>A0A371CPG2_9APHY</name>
<reference evidence="3 4" key="1">
    <citation type="journal article" date="2018" name="Biotechnol. Biofuels">
        <title>Integrative visual omics of the white-rot fungus Polyporus brumalis exposes the biotechnological potential of its oxidative enzymes for delignifying raw plant biomass.</title>
        <authorList>
            <person name="Miyauchi S."/>
            <person name="Rancon A."/>
            <person name="Drula E."/>
            <person name="Hage H."/>
            <person name="Chaduli D."/>
            <person name="Favel A."/>
            <person name="Grisel S."/>
            <person name="Henrissat B."/>
            <person name="Herpoel-Gimbert I."/>
            <person name="Ruiz-Duenas F.J."/>
            <person name="Chevret D."/>
            <person name="Hainaut M."/>
            <person name="Lin J."/>
            <person name="Wang M."/>
            <person name="Pangilinan J."/>
            <person name="Lipzen A."/>
            <person name="Lesage-Meessen L."/>
            <person name="Navarro D."/>
            <person name="Riley R."/>
            <person name="Grigoriev I.V."/>
            <person name="Zhou S."/>
            <person name="Raouche S."/>
            <person name="Rosso M.N."/>
        </authorList>
    </citation>
    <scope>NUCLEOTIDE SEQUENCE [LARGE SCALE GENOMIC DNA]</scope>
    <source>
        <strain evidence="3 4">BRFM 1820</strain>
    </source>
</reference>
<feature type="region of interest" description="Disordered" evidence="1">
    <location>
        <begin position="268"/>
        <end position="291"/>
    </location>
</feature>
<accession>A0A371CPG2</accession>